<organism evidence="2 3">
    <name type="scientific">Colletotrichum abscissum</name>
    <dbReference type="NCBI Taxonomy" id="1671311"/>
    <lineage>
        <taxon>Eukaryota</taxon>
        <taxon>Fungi</taxon>
        <taxon>Dikarya</taxon>
        <taxon>Ascomycota</taxon>
        <taxon>Pezizomycotina</taxon>
        <taxon>Sordariomycetes</taxon>
        <taxon>Hypocreomycetidae</taxon>
        <taxon>Glomerellales</taxon>
        <taxon>Glomerellaceae</taxon>
        <taxon>Colletotrichum</taxon>
        <taxon>Colletotrichum acutatum species complex</taxon>
    </lineage>
</organism>
<keyword evidence="3" id="KW-1185">Reference proteome</keyword>
<name>A0A9P9XNL4_9PEZI</name>
<feature type="compositionally biased region" description="Low complexity" evidence="1">
    <location>
        <begin position="69"/>
        <end position="84"/>
    </location>
</feature>
<evidence type="ECO:0000313" key="2">
    <source>
        <dbReference type="EMBL" id="KAI3557425.1"/>
    </source>
</evidence>
<dbReference type="AlphaFoldDB" id="A0A9P9XNL4"/>
<feature type="region of interest" description="Disordered" evidence="1">
    <location>
        <begin position="47"/>
        <end position="84"/>
    </location>
</feature>
<dbReference type="Proteomes" id="UP001056436">
    <property type="component" value="Unassembled WGS sequence"/>
</dbReference>
<protein>
    <submittedName>
        <fullName evidence="2">Uncharacterized protein</fullName>
    </submittedName>
</protein>
<dbReference type="EMBL" id="SDAQ01000008">
    <property type="protein sequence ID" value="KAI3557425.1"/>
    <property type="molecule type" value="Genomic_DNA"/>
</dbReference>
<proteinExistence type="predicted"/>
<reference evidence="2" key="1">
    <citation type="submission" date="2019-01" db="EMBL/GenBank/DDBJ databases">
        <title>Colletotrichum abscissum LGMF1257.</title>
        <authorList>
            <person name="Baroncelli R."/>
        </authorList>
    </citation>
    <scope>NUCLEOTIDE SEQUENCE</scope>
    <source>
        <strain evidence="2">Ca142</strain>
    </source>
</reference>
<comment type="caution">
    <text evidence="2">The sequence shown here is derived from an EMBL/GenBank/DDBJ whole genome shotgun (WGS) entry which is preliminary data.</text>
</comment>
<evidence type="ECO:0000256" key="1">
    <source>
        <dbReference type="SAM" id="MobiDB-lite"/>
    </source>
</evidence>
<sequence>MEKKMDTRRNFTTIKSIPQRRQPILVVASNIHQQCLRIPRIAGAASAVGLPHPEPRHELPPPPRPPPHSSSSSPSKRPRALSASLSLLAKLIDGH</sequence>
<evidence type="ECO:0000313" key="3">
    <source>
        <dbReference type="Proteomes" id="UP001056436"/>
    </source>
</evidence>
<gene>
    <name evidence="2" type="ORF">CABS02_02529</name>
</gene>
<accession>A0A9P9XNL4</accession>